<evidence type="ECO:0000256" key="1">
    <source>
        <dbReference type="SAM" id="Phobius"/>
    </source>
</evidence>
<dbReference type="Proteomes" id="UP000019243">
    <property type="component" value="Unassembled WGS sequence"/>
</dbReference>
<dbReference type="AlphaFoldDB" id="W7D961"/>
<dbReference type="EMBL" id="AODH01000009">
    <property type="protein sequence ID" value="EUJ41773.1"/>
    <property type="molecule type" value="Genomic_DNA"/>
</dbReference>
<feature type="transmembrane region" description="Helical" evidence="1">
    <location>
        <begin position="109"/>
        <end position="136"/>
    </location>
</feature>
<dbReference type="STRING" id="1265861.BCAMP_02800"/>
<keyword evidence="1" id="KW-1133">Transmembrane helix</keyword>
<feature type="transmembrane region" description="Helical" evidence="1">
    <location>
        <begin position="84"/>
        <end position="102"/>
    </location>
</feature>
<sequence>MPKRLDGFTLKMIALLSMTCDHLGVFFFLGPEWRIIGRLAFPLFAFLLVEGFYHTRNRQKYFLTIAGAGLLMQLPLYLMGEHTFNIFLTLALGLIALQLLSYRNHLSVALLLFVAWFLPFDYGMYGLLLILGFYLFKVKPSLLIGYTIIVTGLSLTIDHLSVLQLYSLFALPLLLMYNGQRGKNWKWFFYLYYPLHIIVINALALILFSNQ</sequence>
<keyword evidence="1" id="KW-0812">Transmembrane</keyword>
<dbReference type="OrthoDB" id="9781069at2"/>
<proteinExistence type="predicted"/>
<reference evidence="2 3" key="1">
    <citation type="submission" date="2012-12" db="EMBL/GenBank/DDBJ databases">
        <title>Novel taxa of Listeriaceae from agricultural environments in the United States.</title>
        <authorList>
            <person name="den Bakker H.C."/>
            <person name="Allred A."/>
            <person name="Warchocki S."/>
            <person name="Wright E.M."/>
            <person name="Burrell A."/>
            <person name="Nightingale K.K."/>
            <person name="Kephart D."/>
            <person name="Wiedmann M."/>
        </authorList>
    </citation>
    <scope>NUCLEOTIDE SEQUENCE [LARGE SCALE GENOMIC DNA]</scope>
    <source>
        <strain evidence="2 3">FSL F6-1037</strain>
    </source>
</reference>
<keyword evidence="1" id="KW-0472">Membrane</keyword>
<keyword evidence="3" id="KW-1185">Reference proteome</keyword>
<evidence type="ECO:0000313" key="2">
    <source>
        <dbReference type="EMBL" id="EUJ41773.1"/>
    </source>
</evidence>
<feature type="transmembrane region" description="Helical" evidence="1">
    <location>
        <begin position="12"/>
        <end position="29"/>
    </location>
</feature>
<name>W7D961_9LIST</name>
<accession>W7D961</accession>
<dbReference type="InterPro" id="IPR008875">
    <property type="entry name" value="TraX"/>
</dbReference>
<feature type="transmembrane region" description="Helical" evidence="1">
    <location>
        <begin position="35"/>
        <end position="54"/>
    </location>
</feature>
<evidence type="ECO:0000313" key="3">
    <source>
        <dbReference type="Proteomes" id="UP000019243"/>
    </source>
</evidence>
<comment type="caution">
    <text evidence="2">The sequence shown here is derived from an EMBL/GenBank/DDBJ whole genome shotgun (WGS) entry which is preliminary data.</text>
</comment>
<feature type="transmembrane region" description="Helical" evidence="1">
    <location>
        <begin position="187"/>
        <end position="208"/>
    </location>
</feature>
<feature type="transmembrane region" description="Helical" evidence="1">
    <location>
        <begin position="61"/>
        <end position="78"/>
    </location>
</feature>
<dbReference type="RefSeq" id="WP_035313391.1">
    <property type="nucleotide sequence ID" value="NZ_AODH01000009.1"/>
</dbReference>
<organism evidence="2 3">
    <name type="scientific">Brochothrix campestris FSL F6-1037</name>
    <dbReference type="NCBI Taxonomy" id="1265861"/>
    <lineage>
        <taxon>Bacteria</taxon>
        <taxon>Bacillati</taxon>
        <taxon>Bacillota</taxon>
        <taxon>Bacilli</taxon>
        <taxon>Bacillales</taxon>
        <taxon>Listeriaceae</taxon>
        <taxon>Brochothrix</taxon>
    </lineage>
</organism>
<feature type="transmembrane region" description="Helical" evidence="1">
    <location>
        <begin position="142"/>
        <end position="175"/>
    </location>
</feature>
<dbReference type="Pfam" id="PF05857">
    <property type="entry name" value="TraX"/>
    <property type="match status" value="1"/>
</dbReference>
<gene>
    <name evidence="2" type="ORF">BCAMP_02800</name>
</gene>
<protein>
    <submittedName>
        <fullName evidence="2">TraX family protein</fullName>
    </submittedName>
</protein>